<feature type="compositionally biased region" description="Polar residues" evidence="12">
    <location>
        <begin position="835"/>
        <end position="844"/>
    </location>
</feature>
<feature type="region of interest" description="Disordered" evidence="12">
    <location>
        <begin position="96"/>
        <end position="118"/>
    </location>
</feature>
<keyword evidence="13" id="KW-1133">Transmembrane helix</keyword>
<keyword evidence="13" id="KW-0472">Membrane</keyword>
<keyword evidence="13" id="KW-0812">Transmembrane</keyword>
<keyword evidence="5" id="KW-0677">Repeat</keyword>
<keyword evidence="6 10" id="KW-0694">RNA-binding</keyword>
<dbReference type="InterPro" id="IPR001890">
    <property type="entry name" value="RNA-binding_CRM"/>
</dbReference>
<feature type="region of interest" description="Disordered" evidence="12">
    <location>
        <begin position="45"/>
        <end position="82"/>
    </location>
</feature>
<evidence type="ECO:0000313" key="15">
    <source>
        <dbReference type="EMBL" id="WVZ15732.1"/>
    </source>
</evidence>
<keyword evidence="16" id="KW-1185">Reference proteome</keyword>
<evidence type="ECO:0000256" key="7">
    <source>
        <dbReference type="ARBA" id="ARBA00022946"/>
    </source>
</evidence>
<dbReference type="GO" id="GO:0003729">
    <property type="term" value="F:mRNA binding"/>
    <property type="evidence" value="ECO:0007669"/>
    <property type="project" value="InterPro"/>
</dbReference>
<proteinExistence type="predicted"/>
<dbReference type="AlphaFoldDB" id="A0AAQ3NVE5"/>
<dbReference type="Pfam" id="PF01985">
    <property type="entry name" value="CRS1_YhbY"/>
    <property type="match status" value="3"/>
</dbReference>
<dbReference type="GO" id="GO:0006397">
    <property type="term" value="P:mRNA processing"/>
    <property type="evidence" value="ECO:0007669"/>
    <property type="project" value="UniProtKB-KW"/>
</dbReference>
<evidence type="ECO:0000256" key="8">
    <source>
        <dbReference type="ARBA" id="ARBA00023187"/>
    </source>
</evidence>
<reference evidence="15 16" key="1">
    <citation type="journal article" date="2023" name="Life. Sci Alliance">
        <title>Evolutionary insights into 3D genome organization and epigenetic landscape of Vigna mungo.</title>
        <authorList>
            <person name="Junaid A."/>
            <person name="Singh B."/>
            <person name="Bhatia S."/>
        </authorList>
    </citation>
    <scope>NUCLEOTIDE SEQUENCE [LARGE SCALE GENOMIC DNA]</scope>
    <source>
        <strain evidence="15">Urdbean</strain>
    </source>
</reference>
<keyword evidence="9" id="KW-0687">Ribonucleoprotein</keyword>
<evidence type="ECO:0000256" key="10">
    <source>
        <dbReference type="PROSITE-ProRule" id="PRU00626"/>
    </source>
</evidence>
<dbReference type="PANTHER" id="PTHR31846">
    <property type="entry name" value="CRS1 / YHBY (CRM) DOMAIN-CONTAINING PROTEIN"/>
    <property type="match status" value="1"/>
</dbReference>
<comment type="subcellular location">
    <subcellularLocation>
        <location evidence="1">Plastid</location>
        <location evidence="1">Chloroplast</location>
    </subcellularLocation>
</comment>
<accession>A0AAQ3NVE5</accession>
<dbReference type="InterPro" id="IPR045278">
    <property type="entry name" value="CRS1/CFM2/CFM3"/>
</dbReference>
<feature type="domain" description="CRM" evidence="14">
    <location>
        <begin position="413"/>
        <end position="510"/>
    </location>
</feature>
<evidence type="ECO:0000256" key="13">
    <source>
        <dbReference type="SAM" id="Phobius"/>
    </source>
</evidence>
<feature type="domain" description="CRM" evidence="14">
    <location>
        <begin position="673"/>
        <end position="773"/>
    </location>
</feature>
<evidence type="ECO:0000256" key="11">
    <source>
        <dbReference type="SAM" id="Coils"/>
    </source>
</evidence>
<evidence type="ECO:0000256" key="2">
    <source>
        <dbReference type="ARBA" id="ARBA00022528"/>
    </source>
</evidence>
<dbReference type="Gene3D" id="3.30.110.60">
    <property type="entry name" value="YhbY-like"/>
    <property type="match status" value="3"/>
</dbReference>
<feature type="region of interest" description="Disordered" evidence="12">
    <location>
        <begin position="813"/>
        <end position="881"/>
    </location>
</feature>
<evidence type="ECO:0000256" key="9">
    <source>
        <dbReference type="ARBA" id="ARBA00023274"/>
    </source>
</evidence>
<feature type="coiled-coil region" evidence="11">
    <location>
        <begin position="345"/>
        <end position="372"/>
    </location>
</feature>
<keyword evidence="7" id="KW-0809">Transit peptide</keyword>
<dbReference type="SMART" id="SM01103">
    <property type="entry name" value="CRS1_YhbY"/>
    <property type="match status" value="3"/>
</dbReference>
<dbReference type="FunFam" id="3.30.110.60:FF:000002">
    <property type="entry name" value="CRS2-associated factor 1, chloroplastic"/>
    <property type="match status" value="1"/>
</dbReference>
<dbReference type="GO" id="GO:0000373">
    <property type="term" value="P:Group II intron splicing"/>
    <property type="evidence" value="ECO:0007669"/>
    <property type="project" value="UniProtKB-ARBA"/>
</dbReference>
<evidence type="ECO:0000256" key="3">
    <source>
        <dbReference type="ARBA" id="ARBA00022640"/>
    </source>
</evidence>
<name>A0AAQ3NVE5_VIGMU</name>
<dbReference type="Proteomes" id="UP001374535">
    <property type="component" value="Chromosome 4"/>
</dbReference>
<evidence type="ECO:0000313" key="16">
    <source>
        <dbReference type="Proteomes" id="UP001374535"/>
    </source>
</evidence>
<feature type="compositionally biased region" description="Acidic residues" evidence="12">
    <location>
        <begin position="846"/>
        <end position="881"/>
    </location>
</feature>
<evidence type="ECO:0000256" key="4">
    <source>
        <dbReference type="ARBA" id="ARBA00022664"/>
    </source>
</evidence>
<dbReference type="GO" id="GO:1990904">
    <property type="term" value="C:ribonucleoprotein complex"/>
    <property type="evidence" value="ECO:0007669"/>
    <property type="project" value="UniProtKB-KW"/>
</dbReference>
<keyword evidence="4" id="KW-0507">mRNA processing</keyword>
<dbReference type="PANTHER" id="PTHR31846:SF4">
    <property type="entry name" value="CRS1 _ YHBY (CRM) DOMAIN-CONTAINING PROTEIN"/>
    <property type="match status" value="1"/>
</dbReference>
<keyword evidence="8" id="KW-0508">mRNA splicing</keyword>
<organism evidence="15 16">
    <name type="scientific">Vigna mungo</name>
    <name type="common">Black gram</name>
    <name type="synonym">Phaseolus mungo</name>
    <dbReference type="NCBI Taxonomy" id="3915"/>
    <lineage>
        <taxon>Eukaryota</taxon>
        <taxon>Viridiplantae</taxon>
        <taxon>Streptophyta</taxon>
        <taxon>Embryophyta</taxon>
        <taxon>Tracheophyta</taxon>
        <taxon>Spermatophyta</taxon>
        <taxon>Magnoliopsida</taxon>
        <taxon>eudicotyledons</taxon>
        <taxon>Gunneridae</taxon>
        <taxon>Pentapetalae</taxon>
        <taxon>rosids</taxon>
        <taxon>fabids</taxon>
        <taxon>Fabales</taxon>
        <taxon>Fabaceae</taxon>
        <taxon>Papilionoideae</taxon>
        <taxon>50 kb inversion clade</taxon>
        <taxon>NPAAA clade</taxon>
        <taxon>indigoferoid/millettioid clade</taxon>
        <taxon>Phaseoleae</taxon>
        <taxon>Vigna</taxon>
    </lineage>
</organism>
<feature type="domain" description="CRM" evidence="14">
    <location>
        <begin position="182"/>
        <end position="311"/>
    </location>
</feature>
<evidence type="ECO:0000256" key="5">
    <source>
        <dbReference type="ARBA" id="ARBA00022737"/>
    </source>
</evidence>
<feature type="transmembrane region" description="Helical" evidence="13">
    <location>
        <begin position="619"/>
        <end position="641"/>
    </location>
</feature>
<dbReference type="PROSITE" id="PS51295">
    <property type="entry name" value="CRM"/>
    <property type="match status" value="3"/>
</dbReference>
<evidence type="ECO:0000259" key="14">
    <source>
        <dbReference type="PROSITE" id="PS51295"/>
    </source>
</evidence>
<dbReference type="FunFam" id="3.30.110.60:FF:000003">
    <property type="entry name" value="CRM-domain containing factor CFM3B, chloroplastic"/>
    <property type="match status" value="1"/>
</dbReference>
<keyword evidence="11" id="KW-0175">Coiled coil</keyword>
<dbReference type="InterPro" id="IPR035920">
    <property type="entry name" value="YhbY-like_sf"/>
</dbReference>
<keyword evidence="3" id="KW-0934">Plastid</keyword>
<dbReference type="GO" id="GO:0009507">
    <property type="term" value="C:chloroplast"/>
    <property type="evidence" value="ECO:0007669"/>
    <property type="project" value="UniProtKB-SubCell"/>
</dbReference>
<evidence type="ECO:0000256" key="1">
    <source>
        <dbReference type="ARBA" id="ARBA00004229"/>
    </source>
</evidence>
<dbReference type="EMBL" id="CP144697">
    <property type="protein sequence ID" value="WVZ15732.1"/>
    <property type="molecule type" value="Genomic_DNA"/>
</dbReference>
<evidence type="ECO:0000256" key="6">
    <source>
        <dbReference type="ARBA" id="ARBA00022884"/>
    </source>
</evidence>
<protein>
    <recommendedName>
        <fullName evidence="14">CRM domain-containing protein</fullName>
    </recommendedName>
</protein>
<evidence type="ECO:0000256" key="12">
    <source>
        <dbReference type="SAM" id="MobiDB-lite"/>
    </source>
</evidence>
<sequence>MAFSNTCKLSEFSFSAFNSPSPCRSFHKFPFRTLTFASLPTPKSNVSAPWLTKSPSPKKVTEPLTADDPIHRTTPKQPQNAVERIVLRLRNLGLPSEEEEQQEQQEEVPTSSPAPVTGDERLSELLRREWVRPDVGLVGEDGEEEMLLPWEREEEKVMVVGSGRDEEGLKKRRVTAPSLADLTLEDELLRRLRREGMRVRERVSVPKAGLTQEVMEKIHTRWMKEELVRLKFHEELAKDMRKAHEIVENVATCCVILCMLNAAVDFVFCVRNNGLISCSVQRRTGGLVTWRAGSVMMVYRGIDYQGPDSRKEVNDKKDNDFFVPDVSSGSLLKSEVSNAVSSLEKSEVMEREQEQSKNVTEAEAEYNALLDELGPRFVGWWGTGILPVDADLLPRTVPGYKTPFRLLPTGMRSRLTNAEMTNLRKLAKSLPCHFALGRNRNHQGLACAILKLWEKSLVVKIAVKPGIQNTNNELMSDELKMLTGGTLLLRNKYFIVIYRGKDFVPTSVATVLAEREEMTKQVQDVEDKFRCRAVDAIPSGQGEATAQAGTLAEFYEAQARWGREISPGEREKMVEEAAKAKTAKLVRKIEHKLFLVSIYIFLYDISDSTWFISPESQTWYLLFWCLYKTGLSLFIIFTILLSEQAQTKKHRAERLLAKIEASMVPAGPDYDQETITDEERVMFRKVGLRMKPYLPLGIRGVFDGVVENMHLHWKHRELVKLMTKQKTLAFVEDTARLLEYESGGILVAIEKVSKEFAIIYYRGKNYKRPINLRPRNLLTKGKALKRHVAMQRHEALSQHITELEKTIEELKKELDKPQDLEDEDGASTEEEDLNQIDNISELTLSENEDSDGFDDEEESDWLDDGEESDWEDDEDPSFPNS</sequence>
<feature type="compositionally biased region" description="Acidic residues" evidence="12">
    <location>
        <begin position="820"/>
        <end position="834"/>
    </location>
</feature>
<gene>
    <name evidence="15" type="ORF">V8G54_013298</name>
</gene>
<keyword evidence="2" id="KW-0150">Chloroplast</keyword>
<dbReference type="SUPFAM" id="SSF75471">
    <property type="entry name" value="YhbY-like"/>
    <property type="match status" value="3"/>
</dbReference>
<feature type="compositionally biased region" description="Acidic residues" evidence="12">
    <location>
        <begin position="96"/>
        <end position="106"/>
    </location>
</feature>